<name>A0A1M5D881_9BACT</name>
<evidence type="ECO:0000313" key="1">
    <source>
        <dbReference type="EMBL" id="SHF63216.1"/>
    </source>
</evidence>
<dbReference type="EMBL" id="FQVB01000022">
    <property type="protein sequence ID" value="SHF63216.1"/>
    <property type="molecule type" value="Genomic_DNA"/>
</dbReference>
<evidence type="ECO:0000313" key="2">
    <source>
        <dbReference type="Proteomes" id="UP000184076"/>
    </source>
</evidence>
<reference evidence="2" key="1">
    <citation type="submission" date="2016-11" db="EMBL/GenBank/DDBJ databases">
        <authorList>
            <person name="Varghese N."/>
            <person name="Submissions S."/>
        </authorList>
    </citation>
    <scope>NUCLEOTIDE SEQUENCE [LARGE SCALE GENOMIC DNA]</scope>
    <source>
        <strain evidence="2">DSM 9756</strain>
    </source>
</reference>
<organism evidence="1 2">
    <name type="scientific">Desulfacinum infernum DSM 9756</name>
    <dbReference type="NCBI Taxonomy" id="1121391"/>
    <lineage>
        <taxon>Bacteria</taxon>
        <taxon>Pseudomonadati</taxon>
        <taxon>Thermodesulfobacteriota</taxon>
        <taxon>Syntrophobacteria</taxon>
        <taxon>Syntrophobacterales</taxon>
        <taxon>Syntrophobacteraceae</taxon>
        <taxon>Desulfacinum</taxon>
    </lineage>
</organism>
<dbReference type="AlphaFoldDB" id="A0A1M5D881"/>
<dbReference type="RefSeq" id="WP_073039735.1">
    <property type="nucleotide sequence ID" value="NZ_FQVB01000022.1"/>
</dbReference>
<keyword evidence="2" id="KW-1185">Reference proteome</keyword>
<dbReference type="Proteomes" id="UP000184076">
    <property type="component" value="Unassembled WGS sequence"/>
</dbReference>
<sequence>MEWKKILFWKKEAKTQTLPKPTEIPDEVGRYLVVRLKKDPDWVWNLKAVLRPRAETPHIYDVRVYSDAAVRSMGLAVRDYHSLDAHPEAVLFEGWGDRKKSIAEVRPVNDVTRAA</sequence>
<gene>
    <name evidence="1" type="ORF">SAMN02745206_02381</name>
</gene>
<protein>
    <submittedName>
        <fullName evidence="1">Uncharacterized protein</fullName>
    </submittedName>
</protein>
<dbReference type="OrthoDB" id="5420768at2"/>
<accession>A0A1M5D881</accession>
<proteinExistence type="predicted"/>